<feature type="transmembrane region" description="Helical" evidence="1">
    <location>
        <begin position="34"/>
        <end position="57"/>
    </location>
</feature>
<dbReference type="RefSeq" id="WP_135623283.1">
    <property type="nucleotide sequence ID" value="NZ_RQGD01000022.1"/>
</dbReference>
<feature type="transmembrane region" description="Helical" evidence="1">
    <location>
        <begin position="64"/>
        <end position="83"/>
    </location>
</feature>
<keyword evidence="3" id="KW-1185">Reference proteome</keyword>
<dbReference type="PANTHER" id="PTHR36974:SF1">
    <property type="entry name" value="DOXX FAMILY MEMBRANE PROTEIN"/>
    <property type="match status" value="1"/>
</dbReference>
<gene>
    <name evidence="2" type="ORF">EHQ58_07645</name>
</gene>
<dbReference type="Proteomes" id="UP000297693">
    <property type="component" value="Unassembled WGS sequence"/>
</dbReference>
<reference evidence="2" key="1">
    <citation type="journal article" date="2019" name="PLoS Negl. Trop. Dis.">
        <title>Revisiting the worldwide diversity of Leptospira species in the environment.</title>
        <authorList>
            <person name="Vincent A.T."/>
            <person name="Schiettekatte O."/>
            <person name="Bourhy P."/>
            <person name="Veyrier F.J."/>
            <person name="Picardeau M."/>
        </authorList>
    </citation>
    <scope>NUCLEOTIDE SEQUENCE [LARGE SCALE GENOMIC DNA]</scope>
    <source>
        <strain evidence="2">201702476</strain>
    </source>
</reference>
<dbReference type="EMBL" id="RQGD01000022">
    <property type="protein sequence ID" value="TGL60359.1"/>
    <property type="molecule type" value="Genomic_DNA"/>
</dbReference>
<dbReference type="OrthoDB" id="327939at2"/>
<keyword evidence="1" id="KW-0472">Membrane</keyword>
<feature type="transmembrane region" description="Helical" evidence="1">
    <location>
        <begin position="5"/>
        <end position="22"/>
    </location>
</feature>
<name>A0A4R9K2X7_9LEPT</name>
<evidence type="ECO:0000313" key="3">
    <source>
        <dbReference type="Proteomes" id="UP000297693"/>
    </source>
</evidence>
<keyword evidence="1" id="KW-1133">Transmembrane helix</keyword>
<comment type="caution">
    <text evidence="2">The sequence shown here is derived from an EMBL/GenBank/DDBJ whole genome shotgun (WGS) entry which is preliminary data.</text>
</comment>
<dbReference type="PANTHER" id="PTHR36974">
    <property type="entry name" value="MEMBRANE PROTEIN-RELATED"/>
    <property type="match status" value="1"/>
</dbReference>
<protein>
    <submittedName>
        <fullName evidence="2">Motility protein</fullName>
    </submittedName>
</protein>
<dbReference type="AlphaFoldDB" id="A0A4R9K2X7"/>
<organism evidence="2 3">
    <name type="scientific">Leptospira ognonensis</name>
    <dbReference type="NCBI Taxonomy" id="2484945"/>
    <lineage>
        <taxon>Bacteria</taxon>
        <taxon>Pseudomonadati</taxon>
        <taxon>Spirochaetota</taxon>
        <taxon>Spirochaetia</taxon>
        <taxon>Leptospirales</taxon>
        <taxon>Leptospiraceae</taxon>
        <taxon>Leptospira</taxon>
    </lineage>
</organism>
<sequence>MKKYFVYGMSAFYTLAGINHFISPEFYLEMMPDYLPFHQFLNITSGFTEVLLGLLLLDNHLRKTACYGIILLLIAVFPANIHMLQEAIEGTDTRYPIIALWARLPIQFVFIYWAWAVKDYRSNSATDK</sequence>
<proteinExistence type="predicted"/>
<accession>A0A4R9K2X7</accession>
<evidence type="ECO:0000313" key="2">
    <source>
        <dbReference type="EMBL" id="TGL60359.1"/>
    </source>
</evidence>
<keyword evidence="1" id="KW-0812">Transmembrane</keyword>
<feature type="transmembrane region" description="Helical" evidence="1">
    <location>
        <begin position="95"/>
        <end position="115"/>
    </location>
</feature>
<evidence type="ECO:0000256" key="1">
    <source>
        <dbReference type="SAM" id="Phobius"/>
    </source>
</evidence>